<sequence length="101" mass="11338">MNLVKLEDIDKDRKFWKGERFRVQGVGMTVPDNGMDFYDYMLVDLPWESSYLFLINVTSGNNKAGSLMAAVETTGASDTKCINREGLTNAIGEVGVFYIEE</sequence>
<accession>A0ABS1KZB0</accession>
<proteinExistence type="predicted"/>
<reference evidence="1 2" key="1">
    <citation type="submission" date="2021-01" db="EMBL/GenBank/DDBJ databases">
        <title>Chryseolinea sp. Jin1 Genome sequencing and assembly.</title>
        <authorList>
            <person name="Kim I."/>
        </authorList>
    </citation>
    <scope>NUCLEOTIDE SEQUENCE [LARGE SCALE GENOMIC DNA]</scope>
    <source>
        <strain evidence="1 2">Jin1</strain>
    </source>
</reference>
<organism evidence="1 2">
    <name type="scientific">Chryseolinea lacunae</name>
    <dbReference type="NCBI Taxonomy" id="2801331"/>
    <lineage>
        <taxon>Bacteria</taxon>
        <taxon>Pseudomonadati</taxon>
        <taxon>Bacteroidota</taxon>
        <taxon>Cytophagia</taxon>
        <taxon>Cytophagales</taxon>
        <taxon>Fulvivirgaceae</taxon>
        <taxon>Chryseolinea</taxon>
    </lineage>
</organism>
<keyword evidence="2" id="KW-1185">Reference proteome</keyword>
<comment type="caution">
    <text evidence="1">The sequence shown here is derived from an EMBL/GenBank/DDBJ whole genome shotgun (WGS) entry which is preliminary data.</text>
</comment>
<protein>
    <submittedName>
        <fullName evidence="1">Uncharacterized protein</fullName>
    </submittedName>
</protein>
<gene>
    <name evidence="1" type="ORF">JI741_26425</name>
</gene>
<evidence type="ECO:0000313" key="2">
    <source>
        <dbReference type="Proteomes" id="UP000613030"/>
    </source>
</evidence>
<name>A0ABS1KZB0_9BACT</name>
<dbReference type="Proteomes" id="UP000613030">
    <property type="component" value="Unassembled WGS sequence"/>
</dbReference>
<dbReference type="EMBL" id="JAERRB010000012">
    <property type="protein sequence ID" value="MBL0744798.1"/>
    <property type="molecule type" value="Genomic_DNA"/>
</dbReference>
<dbReference type="RefSeq" id="WP_202014689.1">
    <property type="nucleotide sequence ID" value="NZ_JAERRB010000012.1"/>
</dbReference>
<evidence type="ECO:0000313" key="1">
    <source>
        <dbReference type="EMBL" id="MBL0744798.1"/>
    </source>
</evidence>